<dbReference type="Proteomes" id="UP000060699">
    <property type="component" value="Chromosome"/>
</dbReference>
<dbReference type="InterPro" id="IPR006366">
    <property type="entry name" value="CobA/CysG_C"/>
</dbReference>
<evidence type="ECO:0000256" key="3">
    <source>
        <dbReference type="ARBA" id="ARBA00022603"/>
    </source>
</evidence>
<dbReference type="GO" id="GO:0004851">
    <property type="term" value="F:uroporphyrin-III C-methyltransferase activity"/>
    <property type="evidence" value="ECO:0007669"/>
    <property type="project" value="UniProtKB-EC"/>
</dbReference>
<dbReference type="InterPro" id="IPR014776">
    <property type="entry name" value="4pyrrole_Mease_sub2"/>
</dbReference>
<dbReference type="RefSeq" id="WP_058936718.1">
    <property type="nucleotide sequence ID" value="NZ_CP013729.1"/>
</dbReference>
<dbReference type="NCBIfam" id="NF004790">
    <property type="entry name" value="PRK06136.1"/>
    <property type="match status" value="1"/>
</dbReference>
<gene>
    <name evidence="9" type="ORF">RD2015_4399</name>
</gene>
<dbReference type="UniPathway" id="UPA00262">
    <property type="reaction ID" value="UER00211"/>
</dbReference>
<evidence type="ECO:0000256" key="7">
    <source>
        <dbReference type="ARBA" id="ARBA00025705"/>
    </source>
</evidence>
<keyword evidence="10" id="KW-1185">Reference proteome</keyword>
<dbReference type="PROSITE" id="PS00840">
    <property type="entry name" value="SUMT_2"/>
    <property type="match status" value="1"/>
</dbReference>
<evidence type="ECO:0000256" key="5">
    <source>
        <dbReference type="ARBA" id="ARBA00022691"/>
    </source>
</evidence>
<comment type="pathway">
    <text evidence="7">Porphyrin-containing compound metabolism; siroheme biosynthesis; precorrin-2 from uroporphyrinogen III: step 1/1.</text>
</comment>
<sequence>MSSAQNPHGATSPGRTGPVWLVGAGPGDPELLTIKAFRCLQQADVVLTDDLVDARLLECLPSRTRVLKVGKRGGCVSTEQRFIHELMIREARSGARVVRLKGGDPFVFGRGGEEVDALREAGLAVEVINGLSAGLAAPASVGVPVTDRRCTPGVAFVTGHNGEHGQQPDWSALARSGLTLVVYMGLTRAGVICRALIDGGLSPQTPAVIVSAAHTPRQRDCFTTLEALPGDIERHGMPSPGLLVIGKVVALSESWRAHVGEAVSRAWEPAA</sequence>
<dbReference type="KEGG" id="rdp:RD2015_4399"/>
<keyword evidence="6" id="KW-0627">Porphyrin biosynthesis</keyword>
<dbReference type="EC" id="2.1.1.107" evidence="2"/>
<dbReference type="Gene3D" id="3.40.1010.10">
    <property type="entry name" value="Cobalt-precorrin-4 Transmethylase, Domain 1"/>
    <property type="match status" value="1"/>
</dbReference>
<accession>A0A0U3CJQ4</accession>
<evidence type="ECO:0000256" key="2">
    <source>
        <dbReference type="ARBA" id="ARBA00012162"/>
    </source>
</evidence>
<evidence type="ECO:0000313" key="10">
    <source>
        <dbReference type="Proteomes" id="UP000060699"/>
    </source>
</evidence>
<dbReference type="FunFam" id="3.40.1010.10:FF:000001">
    <property type="entry name" value="Siroheme synthase"/>
    <property type="match status" value="1"/>
</dbReference>
<proteinExistence type="inferred from homology"/>
<dbReference type="PROSITE" id="PS00839">
    <property type="entry name" value="SUMT_1"/>
    <property type="match status" value="1"/>
</dbReference>
<dbReference type="GO" id="GO:0019354">
    <property type="term" value="P:siroheme biosynthetic process"/>
    <property type="evidence" value="ECO:0007669"/>
    <property type="project" value="UniProtKB-UniPathway"/>
</dbReference>
<dbReference type="InterPro" id="IPR014777">
    <property type="entry name" value="4pyrrole_Mease_sub1"/>
</dbReference>
<evidence type="ECO:0000313" key="9">
    <source>
        <dbReference type="EMBL" id="ALV08840.1"/>
    </source>
</evidence>
<keyword evidence="3 8" id="KW-0489">Methyltransferase</keyword>
<name>A0A0U3CJQ4_9BURK</name>
<evidence type="ECO:0000256" key="8">
    <source>
        <dbReference type="RuleBase" id="RU003960"/>
    </source>
</evidence>
<organism evidence="9 10">
    <name type="scientific">Roseateles depolymerans</name>
    <dbReference type="NCBI Taxonomy" id="76731"/>
    <lineage>
        <taxon>Bacteria</taxon>
        <taxon>Pseudomonadati</taxon>
        <taxon>Pseudomonadota</taxon>
        <taxon>Betaproteobacteria</taxon>
        <taxon>Burkholderiales</taxon>
        <taxon>Sphaerotilaceae</taxon>
        <taxon>Roseateles</taxon>
    </lineage>
</organism>
<evidence type="ECO:0000256" key="1">
    <source>
        <dbReference type="ARBA" id="ARBA00005879"/>
    </source>
</evidence>
<dbReference type="EMBL" id="CP013729">
    <property type="protein sequence ID" value="ALV08840.1"/>
    <property type="molecule type" value="Genomic_DNA"/>
</dbReference>
<dbReference type="GO" id="GO:0032259">
    <property type="term" value="P:methylation"/>
    <property type="evidence" value="ECO:0007669"/>
    <property type="project" value="UniProtKB-KW"/>
</dbReference>
<dbReference type="InterPro" id="IPR035996">
    <property type="entry name" value="4pyrrol_Methylase_sf"/>
</dbReference>
<dbReference type="Pfam" id="PF00590">
    <property type="entry name" value="TP_methylase"/>
    <property type="match status" value="1"/>
</dbReference>
<dbReference type="SUPFAM" id="SSF53790">
    <property type="entry name" value="Tetrapyrrole methylase"/>
    <property type="match status" value="1"/>
</dbReference>
<dbReference type="CDD" id="cd11642">
    <property type="entry name" value="SUMT"/>
    <property type="match status" value="1"/>
</dbReference>
<evidence type="ECO:0000256" key="4">
    <source>
        <dbReference type="ARBA" id="ARBA00022679"/>
    </source>
</evidence>
<evidence type="ECO:0000256" key="6">
    <source>
        <dbReference type="ARBA" id="ARBA00023244"/>
    </source>
</evidence>
<dbReference type="STRING" id="76731.RD2015_4399"/>
<dbReference type="OrthoDB" id="9815856at2"/>
<dbReference type="InterPro" id="IPR050161">
    <property type="entry name" value="Siro_Cobalamin_biosynth"/>
</dbReference>
<reference evidence="9 10" key="1">
    <citation type="submission" date="2015-12" db="EMBL/GenBank/DDBJ databases">
        <title>Complete genome of Roseateles depolymerans KCTC 42856.</title>
        <authorList>
            <person name="Kim K.M."/>
        </authorList>
    </citation>
    <scope>NUCLEOTIDE SEQUENCE [LARGE SCALE GENOMIC DNA]</scope>
    <source>
        <strain evidence="9 10">KCTC 42856</strain>
    </source>
</reference>
<dbReference type="AlphaFoldDB" id="A0A0U3CJQ4"/>
<comment type="similarity">
    <text evidence="1 8">Belongs to the precorrin methyltransferase family.</text>
</comment>
<dbReference type="Gene3D" id="3.30.950.10">
    <property type="entry name" value="Methyltransferase, Cobalt-precorrin-4 Transmethylase, Domain 2"/>
    <property type="match status" value="1"/>
</dbReference>
<dbReference type="PANTHER" id="PTHR45790">
    <property type="entry name" value="SIROHEME SYNTHASE-RELATED"/>
    <property type="match status" value="1"/>
</dbReference>
<dbReference type="InterPro" id="IPR000878">
    <property type="entry name" value="4pyrrol_Mease"/>
</dbReference>
<dbReference type="NCBIfam" id="TIGR01469">
    <property type="entry name" value="cobA_cysG_Cterm"/>
    <property type="match status" value="1"/>
</dbReference>
<dbReference type="InterPro" id="IPR003043">
    <property type="entry name" value="Uropor_MeTrfase_CS"/>
</dbReference>
<keyword evidence="5" id="KW-0949">S-adenosyl-L-methionine</keyword>
<dbReference type="PANTHER" id="PTHR45790:SF3">
    <property type="entry name" value="S-ADENOSYL-L-METHIONINE-DEPENDENT UROPORPHYRINOGEN III METHYLTRANSFERASE, CHLOROPLASTIC"/>
    <property type="match status" value="1"/>
</dbReference>
<protein>
    <recommendedName>
        <fullName evidence="2">uroporphyrinogen-III C-methyltransferase</fullName>
        <ecNumber evidence="2">2.1.1.107</ecNumber>
    </recommendedName>
</protein>
<keyword evidence="4 8" id="KW-0808">Transferase</keyword>